<feature type="region of interest" description="Disordered" evidence="1">
    <location>
        <begin position="86"/>
        <end position="134"/>
    </location>
</feature>
<evidence type="ECO:0000313" key="4">
    <source>
        <dbReference type="EnsemblFungi" id="MAPG_05832T0"/>
    </source>
</evidence>
<evidence type="ECO:0000256" key="1">
    <source>
        <dbReference type="SAM" id="MobiDB-lite"/>
    </source>
</evidence>
<reference evidence="3" key="1">
    <citation type="submission" date="2010-05" db="EMBL/GenBank/DDBJ databases">
        <title>The Genome Sequence of Magnaporthe poae strain ATCC 64411.</title>
        <authorList>
            <consortium name="The Broad Institute Genome Sequencing Platform"/>
            <consortium name="Broad Institute Genome Sequencing Center for Infectious Disease"/>
            <person name="Ma L.-J."/>
            <person name="Dead R."/>
            <person name="Young S."/>
            <person name="Zeng Q."/>
            <person name="Koehrsen M."/>
            <person name="Alvarado L."/>
            <person name="Berlin A."/>
            <person name="Chapman S.B."/>
            <person name="Chen Z."/>
            <person name="Freedman E."/>
            <person name="Gellesch M."/>
            <person name="Goldberg J."/>
            <person name="Griggs A."/>
            <person name="Gujja S."/>
            <person name="Heilman E.R."/>
            <person name="Heiman D."/>
            <person name="Hepburn T."/>
            <person name="Howarth C."/>
            <person name="Jen D."/>
            <person name="Larson L."/>
            <person name="Mehta T."/>
            <person name="Neiman D."/>
            <person name="Pearson M."/>
            <person name="Roberts A."/>
            <person name="Saif S."/>
            <person name="Shea T."/>
            <person name="Shenoy N."/>
            <person name="Sisk P."/>
            <person name="Stolte C."/>
            <person name="Sykes S."/>
            <person name="Walk T."/>
            <person name="White J."/>
            <person name="Yandava C."/>
            <person name="Haas B."/>
            <person name="Nusbaum C."/>
            <person name="Birren B."/>
        </authorList>
    </citation>
    <scope>NUCLEOTIDE SEQUENCE</scope>
    <source>
        <strain evidence="3">ATCC 64411</strain>
    </source>
</reference>
<keyword evidence="2" id="KW-0472">Membrane</keyword>
<gene>
    <name evidence="3" type="ORF">MAPG_05832</name>
</gene>
<dbReference type="VEuPathDB" id="FungiDB:MAPG_05832"/>
<keyword evidence="2" id="KW-1133">Transmembrane helix</keyword>
<protein>
    <submittedName>
        <fullName evidence="3 4">Uncharacterized protein</fullName>
    </submittedName>
</protein>
<feature type="transmembrane region" description="Helical" evidence="2">
    <location>
        <begin position="6"/>
        <end position="29"/>
    </location>
</feature>
<evidence type="ECO:0000313" key="5">
    <source>
        <dbReference type="Proteomes" id="UP000011715"/>
    </source>
</evidence>
<dbReference type="EMBL" id="ADBL01001392">
    <property type="status" value="NOT_ANNOTATED_CDS"/>
    <property type="molecule type" value="Genomic_DNA"/>
</dbReference>
<feature type="region of interest" description="Disordered" evidence="1">
    <location>
        <begin position="148"/>
        <end position="212"/>
    </location>
</feature>
<evidence type="ECO:0000256" key="2">
    <source>
        <dbReference type="SAM" id="Phobius"/>
    </source>
</evidence>
<sequence length="212" mass="23099">MALPPSGSPLIAMVAPLTVLVLLVTCAALRRAVRRRRSSIGPSAPETFPWSWISVCVEDRRARPDPWGDDDDYYYAQCIAGSYAVEQQRNQDQDQHPKTAATVEQEHACRGESEKEQGGADAESPPRSPAFPKPVFHFENFDFARAGRDGKDALGVGSGGGVAREEPSPDPLSEAQHDPKKGAGSLSKPPMLHLPSDIGARESRWELETKQL</sequence>
<accession>A0A0C4E0F8</accession>
<dbReference type="EnsemblFungi" id="MAPG_05832T0">
    <property type="protein sequence ID" value="MAPG_05832T0"/>
    <property type="gene ID" value="MAPG_05832"/>
</dbReference>
<feature type="compositionally biased region" description="Basic and acidic residues" evidence="1">
    <location>
        <begin position="199"/>
        <end position="212"/>
    </location>
</feature>
<reference evidence="4" key="4">
    <citation type="journal article" date="2015" name="G3 (Bethesda)">
        <title>Genome sequences of three phytopathogenic species of the Magnaporthaceae family of fungi.</title>
        <authorList>
            <person name="Okagaki L.H."/>
            <person name="Nunes C.C."/>
            <person name="Sailsbery J."/>
            <person name="Clay B."/>
            <person name="Brown D."/>
            <person name="John T."/>
            <person name="Oh Y."/>
            <person name="Young N."/>
            <person name="Fitzgerald M."/>
            <person name="Haas B.J."/>
            <person name="Zeng Q."/>
            <person name="Young S."/>
            <person name="Adiconis X."/>
            <person name="Fan L."/>
            <person name="Levin J.Z."/>
            <person name="Mitchell T.K."/>
            <person name="Okubara P.A."/>
            <person name="Farman M.L."/>
            <person name="Kohn L.M."/>
            <person name="Birren B."/>
            <person name="Ma L.-J."/>
            <person name="Dean R.A."/>
        </authorList>
    </citation>
    <scope>NUCLEOTIDE SEQUENCE</scope>
    <source>
        <strain evidence="4">ATCC 64411 / 73-15</strain>
    </source>
</reference>
<dbReference type="eggNOG" id="ENOG502RMQU">
    <property type="taxonomic scope" value="Eukaryota"/>
</dbReference>
<keyword evidence="5" id="KW-1185">Reference proteome</keyword>
<dbReference type="Proteomes" id="UP000011715">
    <property type="component" value="Unassembled WGS sequence"/>
</dbReference>
<name>A0A0C4E0F8_MAGP6</name>
<dbReference type="EMBL" id="GL876969">
    <property type="protein sequence ID" value="KLU86823.1"/>
    <property type="molecule type" value="Genomic_DNA"/>
</dbReference>
<organism evidence="4 5">
    <name type="scientific">Magnaporthiopsis poae (strain ATCC 64411 / 73-15)</name>
    <name type="common">Kentucky bluegrass fungus</name>
    <name type="synonym">Magnaporthe poae</name>
    <dbReference type="NCBI Taxonomy" id="644358"/>
    <lineage>
        <taxon>Eukaryota</taxon>
        <taxon>Fungi</taxon>
        <taxon>Dikarya</taxon>
        <taxon>Ascomycota</taxon>
        <taxon>Pezizomycotina</taxon>
        <taxon>Sordariomycetes</taxon>
        <taxon>Sordariomycetidae</taxon>
        <taxon>Magnaporthales</taxon>
        <taxon>Magnaporthaceae</taxon>
        <taxon>Magnaporthiopsis</taxon>
    </lineage>
</organism>
<evidence type="ECO:0000313" key="3">
    <source>
        <dbReference type="EMBL" id="KLU86823.1"/>
    </source>
</evidence>
<dbReference type="OMA" id="PRAHSWE"/>
<feature type="compositionally biased region" description="Basic and acidic residues" evidence="1">
    <location>
        <begin position="104"/>
        <end position="118"/>
    </location>
</feature>
<proteinExistence type="predicted"/>
<reference evidence="3" key="3">
    <citation type="submission" date="2011-03" db="EMBL/GenBank/DDBJ databases">
        <title>Annotation of Magnaporthe poae ATCC 64411.</title>
        <authorList>
            <person name="Ma L.-J."/>
            <person name="Dead R."/>
            <person name="Young S.K."/>
            <person name="Zeng Q."/>
            <person name="Gargeya S."/>
            <person name="Fitzgerald M."/>
            <person name="Haas B."/>
            <person name="Abouelleil A."/>
            <person name="Alvarado L."/>
            <person name="Arachchi H.M."/>
            <person name="Berlin A."/>
            <person name="Brown A."/>
            <person name="Chapman S.B."/>
            <person name="Chen Z."/>
            <person name="Dunbar C."/>
            <person name="Freedman E."/>
            <person name="Gearin G."/>
            <person name="Gellesch M."/>
            <person name="Goldberg J."/>
            <person name="Griggs A."/>
            <person name="Gujja S."/>
            <person name="Heiman D."/>
            <person name="Howarth C."/>
            <person name="Larson L."/>
            <person name="Lui A."/>
            <person name="MacDonald P.J.P."/>
            <person name="Mehta T."/>
            <person name="Montmayeur A."/>
            <person name="Murphy C."/>
            <person name="Neiman D."/>
            <person name="Pearson M."/>
            <person name="Priest M."/>
            <person name="Roberts A."/>
            <person name="Saif S."/>
            <person name="Shea T."/>
            <person name="Shenoy N."/>
            <person name="Sisk P."/>
            <person name="Stolte C."/>
            <person name="Sykes S."/>
            <person name="Yandava C."/>
            <person name="Wortman J."/>
            <person name="Nusbaum C."/>
            <person name="Birren B."/>
        </authorList>
    </citation>
    <scope>NUCLEOTIDE SEQUENCE</scope>
    <source>
        <strain evidence="3">ATCC 64411</strain>
    </source>
</reference>
<reference evidence="4" key="5">
    <citation type="submission" date="2015-06" db="UniProtKB">
        <authorList>
            <consortium name="EnsemblFungi"/>
        </authorList>
    </citation>
    <scope>IDENTIFICATION</scope>
    <source>
        <strain evidence="4">ATCC 64411</strain>
    </source>
</reference>
<reference evidence="5" key="2">
    <citation type="submission" date="2010-05" db="EMBL/GenBank/DDBJ databases">
        <title>The genome sequence of Magnaporthe poae strain ATCC 64411.</title>
        <authorList>
            <person name="Ma L.-J."/>
            <person name="Dead R."/>
            <person name="Young S."/>
            <person name="Zeng Q."/>
            <person name="Koehrsen M."/>
            <person name="Alvarado L."/>
            <person name="Berlin A."/>
            <person name="Chapman S.B."/>
            <person name="Chen Z."/>
            <person name="Freedman E."/>
            <person name="Gellesch M."/>
            <person name="Goldberg J."/>
            <person name="Griggs A."/>
            <person name="Gujja S."/>
            <person name="Heilman E.R."/>
            <person name="Heiman D."/>
            <person name="Hepburn T."/>
            <person name="Howarth C."/>
            <person name="Jen D."/>
            <person name="Larson L."/>
            <person name="Mehta T."/>
            <person name="Neiman D."/>
            <person name="Pearson M."/>
            <person name="Roberts A."/>
            <person name="Saif S."/>
            <person name="Shea T."/>
            <person name="Shenoy N."/>
            <person name="Sisk P."/>
            <person name="Stolte C."/>
            <person name="Sykes S."/>
            <person name="Walk T."/>
            <person name="White J."/>
            <person name="Yandava C."/>
            <person name="Haas B."/>
            <person name="Nusbaum C."/>
            <person name="Birren B."/>
        </authorList>
    </citation>
    <scope>NUCLEOTIDE SEQUENCE [LARGE SCALE GENOMIC DNA]</scope>
    <source>
        <strain evidence="5">ATCC 64411 / 73-15</strain>
    </source>
</reference>
<dbReference type="OrthoDB" id="10402238at2759"/>
<keyword evidence="2" id="KW-0812">Transmembrane</keyword>
<dbReference type="AlphaFoldDB" id="A0A0C4E0F8"/>